<dbReference type="Proteomes" id="UP000549913">
    <property type="component" value="Unassembled WGS sequence"/>
</dbReference>
<proteinExistence type="inferred from homology"/>
<dbReference type="InterPro" id="IPR036388">
    <property type="entry name" value="WH-like_DNA-bd_sf"/>
</dbReference>
<gene>
    <name evidence="6" type="ORF">BJ984_001770</name>
</gene>
<keyword evidence="3 6" id="KW-0238">DNA-binding</keyword>
<dbReference type="RefSeq" id="WP_271206481.1">
    <property type="nucleotide sequence ID" value="NZ_BSEW01000001.1"/>
</dbReference>
<keyword evidence="4" id="KW-0804">Transcription</keyword>
<dbReference type="Pfam" id="PF03466">
    <property type="entry name" value="LysR_substrate"/>
    <property type="match status" value="1"/>
</dbReference>
<evidence type="ECO:0000259" key="5">
    <source>
        <dbReference type="PROSITE" id="PS50931"/>
    </source>
</evidence>
<evidence type="ECO:0000256" key="2">
    <source>
        <dbReference type="ARBA" id="ARBA00023015"/>
    </source>
</evidence>
<comment type="caution">
    <text evidence="6">The sequence shown here is derived from an EMBL/GenBank/DDBJ whole genome shotgun (WGS) entry which is preliminary data.</text>
</comment>
<reference evidence="6 7" key="1">
    <citation type="submission" date="2020-07" db="EMBL/GenBank/DDBJ databases">
        <title>Sequencing the genomes of 1000 actinobacteria strains.</title>
        <authorList>
            <person name="Klenk H.-P."/>
        </authorList>
    </citation>
    <scope>NUCLEOTIDE SEQUENCE [LARGE SCALE GENOMIC DNA]</scope>
    <source>
        <strain evidence="6 7">DSM 26474</strain>
    </source>
</reference>
<dbReference type="PANTHER" id="PTHR30346">
    <property type="entry name" value="TRANSCRIPTIONAL DUAL REGULATOR HCAR-RELATED"/>
    <property type="match status" value="1"/>
</dbReference>
<dbReference type="SUPFAM" id="SSF46785">
    <property type="entry name" value="Winged helix' DNA-binding domain"/>
    <property type="match status" value="1"/>
</dbReference>
<dbReference type="GO" id="GO:0032993">
    <property type="term" value="C:protein-DNA complex"/>
    <property type="evidence" value="ECO:0007669"/>
    <property type="project" value="TreeGrafter"/>
</dbReference>
<dbReference type="Gene3D" id="1.10.10.10">
    <property type="entry name" value="Winged helix-like DNA-binding domain superfamily/Winged helix DNA-binding domain"/>
    <property type="match status" value="1"/>
</dbReference>
<dbReference type="Pfam" id="PF00126">
    <property type="entry name" value="HTH_1"/>
    <property type="match status" value="1"/>
</dbReference>
<dbReference type="PANTHER" id="PTHR30346:SF29">
    <property type="entry name" value="LYSR SUBSTRATE-BINDING"/>
    <property type="match status" value="1"/>
</dbReference>
<evidence type="ECO:0000256" key="3">
    <source>
        <dbReference type="ARBA" id="ARBA00023125"/>
    </source>
</evidence>
<dbReference type="GO" id="GO:0003677">
    <property type="term" value="F:DNA binding"/>
    <property type="evidence" value="ECO:0007669"/>
    <property type="project" value="UniProtKB-KW"/>
</dbReference>
<keyword evidence="2" id="KW-0805">Transcription regulation</keyword>
<dbReference type="InterPro" id="IPR005119">
    <property type="entry name" value="LysR_subst-bd"/>
</dbReference>
<comment type="similarity">
    <text evidence="1">Belongs to the LysR transcriptional regulatory family.</text>
</comment>
<organism evidence="6 7">
    <name type="scientific">Herbiconiux flava</name>
    <dbReference type="NCBI Taxonomy" id="881268"/>
    <lineage>
        <taxon>Bacteria</taxon>
        <taxon>Bacillati</taxon>
        <taxon>Actinomycetota</taxon>
        <taxon>Actinomycetes</taxon>
        <taxon>Micrococcales</taxon>
        <taxon>Microbacteriaceae</taxon>
        <taxon>Herbiconiux</taxon>
    </lineage>
</organism>
<dbReference type="InterPro" id="IPR000847">
    <property type="entry name" value="LysR_HTH_N"/>
</dbReference>
<evidence type="ECO:0000313" key="6">
    <source>
        <dbReference type="EMBL" id="NYD70612.1"/>
    </source>
</evidence>
<keyword evidence="7" id="KW-1185">Reference proteome</keyword>
<evidence type="ECO:0000256" key="4">
    <source>
        <dbReference type="ARBA" id="ARBA00023163"/>
    </source>
</evidence>
<dbReference type="Gene3D" id="3.40.190.10">
    <property type="entry name" value="Periplasmic binding protein-like II"/>
    <property type="match status" value="2"/>
</dbReference>
<name>A0A852SP86_9MICO</name>
<protein>
    <submittedName>
        <fullName evidence="6">DNA-binding transcriptional LysR family regulator</fullName>
    </submittedName>
</protein>
<feature type="domain" description="HTH lysR-type" evidence="5">
    <location>
        <begin position="2"/>
        <end position="59"/>
    </location>
</feature>
<sequence>MIDVRKLRMLAALQRLGTIAAVADELHLTAPGVSMQLAALERELGLALTQRQGRRVVLTAAGAVLAQHGHGILDQLSMAELELEALRSGSVGHYTLTAFPSAARTFVADVCRSLLTDPGSGLDLTLSTLEPEAALAALTAGAVDLAVIHSYSNVARELPRGAVANALGSEPVRLAVGTGDRRPLQGGAARLGDYNGAPWIVPTADVTCYSMVERACGLAGFRPRIVAETMDFGVQLELVAAGVGVALVPSLTVDRLPDGVVLHDLTVPVERTLFLATRQPNANDPGIRTLGRLLADAAAERLTASLSRAAAN</sequence>
<accession>A0A852SP86</accession>
<dbReference type="AlphaFoldDB" id="A0A852SP86"/>
<dbReference type="SUPFAM" id="SSF53850">
    <property type="entry name" value="Periplasmic binding protein-like II"/>
    <property type="match status" value="1"/>
</dbReference>
<evidence type="ECO:0000313" key="7">
    <source>
        <dbReference type="Proteomes" id="UP000549913"/>
    </source>
</evidence>
<evidence type="ECO:0000256" key="1">
    <source>
        <dbReference type="ARBA" id="ARBA00009437"/>
    </source>
</evidence>
<dbReference type="InterPro" id="IPR036390">
    <property type="entry name" value="WH_DNA-bd_sf"/>
</dbReference>
<dbReference type="GO" id="GO:0003700">
    <property type="term" value="F:DNA-binding transcription factor activity"/>
    <property type="evidence" value="ECO:0007669"/>
    <property type="project" value="InterPro"/>
</dbReference>
<dbReference type="PROSITE" id="PS50931">
    <property type="entry name" value="HTH_LYSR"/>
    <property type="match status" value="1"/>
</dbReference>
<dbReference type="EMBL" id="JACCBM010000001">
    <property type="protein sequence ID" value="NYD70612.1"/>
    <property type="molecule type" value="Genomic_DNA"/>
</dbReference>